<dbReference type="SMART" id="SM00316">
    <property type="entry name" value="S1"/>
    <property type="match status" value="1"/>
</dbReference>
<keyword evidence="4" id="KW-0460">Magnesium</keyword>
<evidence type="ECO:0000256" key="4">
    <source>
        <dbReference type="ARBA" id="ARBA00022842"/>
    </source>
</evidence>
<evidence type="ECO:0000313" key="7">
    <source>
        <dbReference type="EMBL" id="GAA4452238.1"/>
    </source>
</evidence>
<comment type="caution">
    <text evidence="7">The sequence shown here is derived from an EMBL/GenBank/DDBJ whole genome shotgun (WGS) entry which is preliminary data.</text>
</comment>
<dbReference type="RefSeq" id="WP_344823624.1">
    <property type="nucleotide sequence ID" value="NZ_BAABEZ010000014.1"/>
</dbReference>
<protein>
    <submittedName>
        <fullName evidence="7">Rne/Rng family ribonuclease</fullName>
    </submittedName>
</protein>
<dbReference type="InterPro" id="IPR004659">
    <property type="entry name" value="RNase_E/G"/>
</dbReference>
<dbReference type="InterPro" id="IPR019307">
    <property type="entry name" value="RNA-bd_AU-1/RNase_E/G"/>
</dbReference>
<evidence type="ECO:0000256" key="1">
    <source>
        <dbReference type="ARBA" id="ARBA00001946"/>
    </source>
</evidence>
<keyword evidence="8" id="KW-1185">Reference proteome</keyword>
<evidence type="ECO:0000259" key="6">
    <source>
        <dbReference type="SMART" id="SM00316"/>
    </source>
</evidence>
<name>A0ABP8MKJ6_9BACT</name>
<feature type="domain" description="S1 motif" evidence="6">
    <location>
        <begin position="37"/>
        <end position="142"/>
    </location>
</feature>
<keyword evidence="2" id="KW-0479">Metal-binding</keyword>
<dbReference type="Proteomes" id="UP001501410">
    <property type="component" value="Unassembled WGS sequence"/>
</dbReference>
<dbReference type="EMBL" id="BAABEZ010000014">
    <property type="protein sequence ID" value="GAA4452238.1"/>
    <property type="molecule type" value="Genomic_DNA"/>
</dbReference>
<sequence length="518" mass="58300">MTKELIINASGDTVEIALLEDKKLVELHYEQGKDDFAVGDLYLGKIKKLMPGLNAAFVDVGYEKDAFLHYTDLSPYFQSLVKFAKQSVDGNTSWGPDFSKFRVEPLIQKAGKITEVVHQKPEILVQILKEPISAKGPRLSCEISLPGRFLVLTPFGDSVSVSRKIHSAEERKRLQKIVEAVKPRNYGMIVRTAAEGKGTEELHADVEELVKTWQNLQYTLKGAKAPQKVLGEQTKTTSILRDLLNESFQRVVANDKKIADSAREYIARIAPEKADIVSYHSGNNNIFEQYGVAKQVKAAFGQTVNMGSGAYLIIQHTEALHVIDVNSGTRSADAGQEQNALATNLEAVAEIARQMRLRDLGGIVIVDFIDMKLPENKRQVLEAMETAMKPDRARHTILPISKFGLMQITRQRLRPELNINTSEECPTCKGTGKIGPTILLSDNIEKDLSYLVDQGHRELTLRVHPIVEAYLTKGWFWSSLRHKWSKQYKTRLKVLADNSYPMTQYRFFDEKTDDSINL</sequence>
<dbReference type="PANTHER" id="PTHR30001">
    <property type="entry name" value="RIBONUCLEASE"/>
    <property type="match status" value="1"/>
</dbReference>
<proteinExistence type="predicted"/>
<reference evidence="8" key="1">
    <citation type="journal article" date="2019" name="Int. J. Syst. Evol. Microbiol.">
        <title>The Global Catalogue of Microorganisms (GCM) 10K type strain sequencing project: providing services to taxonomists for standard genome sequencing and annotation.</title>
        <authorList>
            <consortium name="The Broad Institute Genomics Platform"/>
            <consortium name="The Broad Institute Genome Sequencing Center for Infectious Disease"/>
            <person name="Wu L."/>
            <person name="Ma J."/>
        </authorList>
    </citation>
    <scope>NUCLEOTIDE SEQUENCE [LARGE SCALE GENOMIC DNA]</scope>
    <source>
        <strain evidence="8">JCM 31921</strain>
    </source>
</reference>
<evidence type="ECO:0000256" key="5">
    <source>
        <dbReference type="ARBA" id="ARBA00022884"/>
    </source>
</evidence>
<accession>A0ABP8MKJ6</accession>
<dbReference type="InterPro" id="IPR012340">
    <property type="entry name" value="NA-bd_OB-fold"/>
</dbReference>
<evidence type="ECO:0000256" key="2">
    <source>
        <dbReference type="ARBA" id="ARBA00022723"/>
    </source>
</evidence>
<dbReference type="Gene3D" id="2.40.50.140">
    <property type="entry name" value="Nucleic acid-binding proteins"/>
    <property type="match status" value="1"/>
</dbReference>
<dbReference type="PANTHER" id="PTHR30001:SF0">
    <property type="entry name" value="RIBONUCLEASE G"/>
    <property type="match status" value="1"/>
</dbReference>
<keyword evidence="3" id="KW-0378">Hydrolase</keyword>
<comment type="cofactor">
    <cofactor evidence="1">
        <name>Mg(2+)</name>
        <dbReference type="ChEBI" id="CHEBI:18420"/>
    </cofactor>
</comment>
<evidence type="ECO:0000313" key="8">
    <source>
        <dbReference type="Proteomes" id="UP001501410"/>
    </source>
</evidence>
<dbReference type="Pfam" id="PF10150">
    <property type="entry name" value="RNase_E_G"/>
    <property type="match status" value="1"/>
</dbReference>
<dbReference type="InterPro" id="IPR003029">
    <property type="entry name" value="S1_domain"/>
</dbReference>
<keyword evidence="5" id="KW-0694">RNA-binding</keyword>
<gene>
    <name evidence="7" type="ORF">GCM10023092_10900</name>
</gene>
<organism evidence="7 8">
    <name type="scientific">Rurimicrobium arvi</name>
    <dbReference type="NCBI Taxonomy" id="2049916"/>
    <lineage>
        <taxon>Bacteria</taxon>
        <taxon>Pseudomonadati</taxon>
        <taxon>Bacteroidota</taxon>
        <taxon>Chitinophagia</taxon>
        <taxon>Chitinophagales</taxon>
        <taxon>Chitinophagaceae</taxon>
        <taxon>Rurimicrobium</taxon>
    </lineage>
</organism>
<evidence type="ECO:0000256" key="3">
    <source>
        <dbReference type="ARBA" id="ARBA00022801"/>
    </source>
</evidence>
<dbReference type="NCBIfam" id="TIGR00757">
    <property type="entry name" value="RNaseEG"/>
    <property type="match status" value="1"/>
</dbReference>
<dbReference type="SUPFAM" id="SSF50249">
    <property type="entry name" value="Nucleic acid-binding proteins"/>
    <property type="match status" value="1"/>
</dbReference>
<dbReference type="CDD" id="cd04453">
    <property type="entry name" value="S1_RNase_E"/>
    <property type="match status" value="1"/>
</dbReference>